<keyword evidence="1" id="KW-1133">Transmembrane helix</keyword>
<evidence type="ECO:0000313" key="2">
    <source>
        <dbReference type="EMBL" id="GAH08769.1"/>
    </source>
</evidence>
<organism evidence="2">
    <name type="scientific">marine sediment metagenome</name>
    <dbReference type="NCBI Taxonomy" id="412755"/>
    <lineage>
        <taxon>unclassified sequences</taxon>
        <taxon>metagenomes</taxon>
        <taxon>ecological metagenomes</taxon>
    </lineage>
</organism>
<accession>X1DUX2</accession>
<keyword evidence="1" id="KW-0472">Membrane</keyword>
<evidence type="ECO:0000256" key="1">
    <source>
        <dbReference type="SAM" id="Phobius"/>
    </source>
</evidence>
<keyword evidence="1" id="KW-0812">Transmembrane</keyword>
<name>X1DUX2_9ZZZZ</name>
<comment type="caution">
    <text evidence="2">The sequence shown here is derived from an EMBL/GenBank/DDBJ whole genome shotgun (WGS) entry which is preliminary data.</text>
</comment>
<sequence>MDQRYVFAIIAFLSIVIMLCVFAYLGINGEVTHALIGLLGMILGILP</sequence>
<dbReference type="AlphaFoldDB" id="X1DUX2"/>
<protein>
    <submittedName>
        <fullName evidence="2">Uncharacterized protein</fullName>
    </submittedName>
</protein>
<feature type="transmembrane region" description="Helical" evidence="1">
    <location>
        <begin position="5"/>
        <end position="25"/>
    </location>
</feature>
<dbReference type="EMBL" id="BART01037560">
    <property type="protein sequence ID" value="GAH08769.1"/>
    <property type="molecule type" value="Genomic_DNA"/>
</dbReference>
<feature type="non-terminal residue" evidence="2">
    <location>
        <position position="47"/>
    </location>
</feature>
<proteinExistence type="predicted"/>
<gene>
    <name evidence="2" type="ORF">S01H4_62780</name>
</gene>
<reference evidence="2" key="1">
    <citation type="journal article" date="2014" name="Front. Microbiol.">
        <title>High frequency of phylogenetically diverse reductive dehalogenase-homologous genes in deep subseafloor sedimentary metagenomes.</title>
        <authorList>
            <person name="Kawai M."/>
            <person name="Futagami T."/>
            <person name="Toyoda A."/>
            <person name="Takaki Y."/>
            <person name="Nishi S."/>
            <person name="Hori S."/>
            <person name="Arai W."/>
            <person name="Tsubouchi T."/>
            <person name="Morono Y."/>
            <person name="Uchiyama I."/>
            <person name="Ito T."/>
            <person name="Fujiyama A."/>
            <person name="Inagaki F."/>
            <person name="Takami H."/>
        </authorList>
    </citation>
    <scope>NUCLEOTIDE SEQUENCE</scope>
    <source>
        <strain evidence="2">Expedition CK06-06</strain>
    </source>
</reference>